<proteinExistence type="predicted"/>
<dbReference type="Proteomes" id="UP000176951">
    <property type="component" value="Unassembled WGS sequence"/>
</dbReference>
<name>A0A1G2PU45_9BACT</name>
<accession>A0A1G2PU45</accession>
<evidence type="ECO:0000313" key="2">
    <source>
        <dbReference type="Proteomes" id="UP000176951"/>
    </source>
</evidence>
<reference evidence="1 2" key="1">
    <citation type="journal article" date="2016" name="Nat. Commun.">
        <title>Thousands of microbial genomes shed light on interconnected biogeochemical processes in an aquifer system.</title>
        <authorList>
            <person name="Anantharaman K."/>
            <person name="Brown C.T."/>
            <person name="Hug L.A."/>
            <person name="Sharon I."/>
            <person name="Castelle C.J."/>
            <person name="Probst A.J."/>
            <person name="Thomas B.C."/>
            <person name="Singh A."/>
            <person name="Wilkins M.J."/>
            <person name="Karaoz U."/>
            <person name="Brodie E.L."/>
            <person name="Williams K.H."/>
            <person name="Hubbard S.S."/>
            <person name="Banfield J.F."/>
        </authorList>
    </citation>
    <scope>NUCLEOTIDE SEQUENCE [LARGE SCALE GENOMIC DNA]</scope>
</reference>
<gene>
    <name evidence="1" type="ORF">A3A97_00065</name>
</gene>
<organism evidence="1 2">
    <name type="scientific">Candidatus Terrybacteria bacterium RIFCSPLOWO2_01_FULL_40_23</name>
    <dbReference type="NCBI Taxonomy" id="1802366"/>
    <lineage>
        <taxon>Bacteria</taxon>
        <taxon>Candidatus Terryibacteriota</taxon>
    </lineage>
</organism>
<evidence type="ECO:0000313" key="1">
    <source>
        <dbReference type="EMBL" id="OHA51813.1"/>
    </source>
</evidence>
<comment type="caution">
    <text evidence="1">The sequence shown here is derived from an EMBL/GenBank/DDBJ whole genome shotgun (WGS) entry which is preliminary data.</text>
</comment>
<sequence>MQIKNPEYLQTARLVKNNLCVEFVLLDFYGCYPDLLYFKICLSRAWRLCGTHNKLVSLNAEAKPHYLRGSSPPVGGRVLVGAHKTFSCKDF</sequence>
<dbReference type="AlphaFoldDB" id="A0A1G2PU45"/>
<protein>
    <submittedName>
        <fullName evidence="1">Uncharacterized protein</fullName>
    </submittedName>
</protein>
<dbReference type="EMBL" id="MHSW01000018">
    <property type="protein sequence ID" value="OHA51813.1"/>
    <property type="molecule type" value="Genomic_DNA"/>
</dbReference>